<name>A0A8J2KM13_9HEXA</name>
<reference evidence="1" key="1">
    <citation type="submission" date="2021-06" db="EMBL/GenBank/DDBJ databases">
        <authorList>
            <person name="Hodson N. C."/>
            <person name="Mongue J. A."/>
            <person name="Jaron S. K."/>
        </authorList>
    </citation>
    <scope>NUCLEOTIDE SEQUENCE</scope>
</reference>
<evidence type="ECO:0000313" key="2">
    <source>
        <dbReference type="Proteomes" id="UP000708208"/>
    </source>
</evidence>
<evidence type="ECO:0000313" key="1">
    <source>
        <dbReference type="EMBL" id="CAG7819488.1"/>
    </source>
</evidence>
<organism evidence="1 2">
    <name type="scientific">Allacma fusca</name>
    <dbReference type="NCBI Taxonomy" id="39272"/>
    <lineage>
        <taxon>Eukaryota</taxon>
        <taxon>Metazoa</taxon>
        <taxon>Ecdysozoa</taxon>
        <taxon>Arthropoda</taxon>
        <taxon>Hexapoda</taxon>
        <taxon>Collembola</taxon>
        <taxon>Symphypleona</taxon>
        <taxon>Sminthuridae</taxon>
        <taxon>Allacma</taxon>
    </lineage>
</organism>
<dbReference type="Proteomes" id="UP000708208">
    <property type="component" value="Unassembled WGS sequence"/>
</dbReference>
<gene>
    <name evidence="1" type="ORF">AFUS01_LOCUS29932</name>
</gene>
<protein>
    <submittedName>
        <fullName evidence="1">Uncharacterized protein</fullName>
    </submittedName>
</protein>
<accession>A0A8J2KM13</accession>
<keyword evidence="2" id="KW-1185">Reference proteome</keyword>
<dbReference type="EMBL" id="CAJVCH010451385">
    <property type="protein sequence ID" value="CAG7819488.1"/>
    <property type="molecule type" value="Genomic_DNA"/>
</dbReference>
<comment type="caution">
    <text evidence="1">The sequence shown here is derived from an EMBL/GenBank/DDBJ whole genome shotgun (WGS) entry which is preliminary data.</text>
</comment>
<proteinExistence type="predicted"/>
<dbReference type="AlphaFoldDB" id="A0A8J2KM13"/>
<sequence>MDNCKRAGLLLLSVGLVVTISILTLRNGQSAVTTTLSNASKSGPLNFHIRTTFVTLTIGSPTDVANFPRHRIFHLTLKDFKEELWEDWNPKYVENIVSLRLNGMFSPGKARHLVSIMKGLTTLCTSNFNEYACLRSNGNKKSQRLTFGRPFDMPDLPEGQLFSLTLIGSKGAPWVDWHPQNANTVVSLRLVGTFSILEISHLLSICNNLNTICTDKLNEEACNQIF</sequence>